<reference evidence="3 4" key="1">
    <citation type="submission" date="2016-01" db="EMBL/GenBank/DDBJ databases">
        <title>Genome sequence of Oerskovia enterophila VJag, an agar and cellulose degrading bacterium.</title>
        <authorList>
            <person name="Poehlein A."/>
            <person name="Jag V."/>
            <person name="Bengelsdorf F."/>
            <person name="Duerre P."/>
            <person name="Daniel R."/>
        </authorList>
    </citation>
    <scope>NUCLEOTIDE SEQUENCE [LARGE SCALE GENOMIC DNA]</scope>
    <source>
        <strain evidence="3 4">VJag</strain>
    </source>
</reference>
<dbReference type="CDD" id="cd12797">
    <property type="entry name" value="M23_peptidase"/>
    <property type="match status" value="1"/>
</dbReference>
<dbReference type="InterPro" id="IPR011055">
    <property type="entry name" value="Dup_hybrid_motif"/>
</dbReference>
<accession>A0A163QUV6</accession>
<dbReference type="PATRIC" id="fig|43678.3.peg.2988"/>
<comment type="caution">
    <text evidence="3">The sequence shown here is derived from an EMBL/GenBank/DDBJ whole genome shotgun (WGS) entry which is preliminary data.</text>
</comment>
<dbReference type="InterPro" id="IPR050570">
    <property type="entry name" value="Cell_wall_metabolism_enzyme"/>
</dbReference>
<feature type="compositionally biased region" description="Polar residues" evidence="1">
    <location>
        <begin position="1"/>
        <end position="12"/>
    </location>
</feature>
<name>A0A163QUV6_9CELL</name>
<dbReference type="InterPro" id="IPR016047">
    <property type="entry name" value="M23ase_b-sheet_dom"/>
</dbReference>
<proteinExistence type="predicted"/>
<dbReference type="AlphaFoldDB" id="A0A163QUV6"/>
<feature type="domain" description="M23ase beta-sheet core" evidence="2">
    <location>
        <begin position="32"/>
        <end position="130"/>
    </location>
</feature>
<dbReference type="OrthoDB" id="1099523at2"/>
<gene>
    <name evidence="3" type="primary">spoIIQ</name>
    <name evidence="3" type="ORF">OJAG_28550</name>
</gene>
<organism evidence="3 4">
    <name type="scientific">Oerskovia enterophila</name>
    <dbReference type="NCBI Taxonomy" id="43678"/>
    <lineage>
        <taxon>Bacteria</taxon>
        <taxon>Bacillati</taxon>
        <taxon>Actinomycetota</taxon>
        <taxon>Actinomycetes</taxon>
        <taxon>Micrococcales</taxon>
        <taxon>Cellulomonadaceae</taxon>
        <taxon>Oerskovia</taxon>
    </lineage>
</organism>
<dbReference type="Gene3D" id="2.70.70.10">
    <property type="entry name" value="Glucose Permease (Domain IIA)"/>
    <property type="match status" value="1"/>
</dbReference>
<dbReference type="Pfam" id="PF01551">
    <property type="entry name" value="Peptidase_M23"/>
    <property type="match status" value="1"/>
</dbReference>
<dbReference type="RefSeq" id="WP_068709309.1">
    <property type="nucleotide sequence ID" value="NZ_LRIE01000079.1"/>
</dbReference>
<dbReference type="Proteomes" id="UP000076447">
    <property type="component" value="Unassembled WGS sequence"/>
</dbReference>
<dbReference type="SUPFAM" id="SSF51261">
    <property type="entry name" value="Duplicated hybrid motif"/>
    <property type="match status" value="1"/>
</dbReference>
<evidence type="ECO:0000259" key="2">
    <source>
        <dbReference type="Pfam" id="PF01551"/>
    </source>
</evidence>
<protein>
    <submittedName>
        <fullName evidence="3">Stage II sporulation protein Q</fullName>
    </submittedName>
</protein>
<dbReference type="STRING" id="43678.OJAG_28550"/>
<sequence length="298" mass="30228">MSWHRPNSTAGKITSPFGKRGPIPGAPNASTNHLGVDLRAGTAGVSNDIYAVTAGTVRRIYKTPLGAWVLELDHGGGVRTRYAHMQRAGIAVTVGAKVAGGQRVAAASNSGAPTVHLHFEVLIDGVQVDPVPYLRARGIDLTTTTVAKPGGGTGSITTPTIPGAPAPITPEDDLTPDQDARLARIEAALSVPGQPYMYPAAIVGQLTNVLDRLINIADDVRAVRGAQQVPGQPFDYAPATHNAIARLIGDVAALQGAVAHVAAGTGADPAAIAAAARQGAADALAGITITVTAEGDPA</sequence>
<dbReference type="PANTHER" id="PTHR21666">
    <property type="entry name" value="PEPTIDASE-RELATED"/>
    <property type="match status" value="1"/>
</dbReference>
<dbReference type="EMBL" id="LRIE01000079">
    <property type="protein sequence ID" value="KZM34556.1"/>
    <property type="molecule type" value="Genomic_DNA"/>
</dbReference>
<dbReference type="PANTHER" id="PTHR21666:SF270">
    <property type="entry name" value="MUREIN HYDROLASE ACTIVATOR ENVC"/>
    <property type="match status" value="1"/>
</dbReference>
<evidence type="ECO:0000256" key="1">
    <source>
        <dbReference type="SAM" id="MobiDB-lite"/>
    </source>
</evidence>
<feature type="region of interest" description="Disordered" evidence="1">
    <location>
        <begin position="1"/>
        <end position="30"/>
    </location>
</feature>
<evidence type="ECO:0000313" key="4">
    <source>
        <dbReference type="Proteomes" id="UP000076447"/>
    </source>
</evidence>
<evidence type="ECO:0000313" key="3">
    <source>
        <dbReference type="EMBL" id="KZM34556.1"/>
    </source>
</evidence>
<dbReference type="GO" id="GO:0004222">
    <property type="term" value="F:metalloendopeptidase activity"/>
    <property type="evidence" value="ECO:0007669"/>
    <property type="project" value="TreeGrafter"/>
</dbReference>